<evidence type="ECO:0000313" key="1">
    <source>
        <dbReference type="EMBL" id="CUU23959.1"/>
    </source>
</evidence>
<reference evidence="2" key="1">
    <citation type="submission" date="2015-11" db="EMBL/GenBank/DDBJ databases">
        <authorList>
            <person name="Blom J."/>
        </authorList>
    </citation>
    <scope>NUCLEOTIDE SEQUENCE [LARGE SCALE GENOMIC DNA]</scope>
</reference>
<organism evidence="1 2">
    <name type="scientific">Duffyella gerundensis</name>
    <dbReference type="NCBI Taxonomy" id="1619313"/>
    <lineage>
        <taxon>Bacteria</taxon>
        <taxon>Pseudomonadati</taxon>
        <taxon>Pseudomonadota</taxon>
        <taxon>Gammaproteobacteria</taxon>
        <taxon>Enterobacterales</taxon>
        <taxon>Erwiniaceae</taxon>
        <taxon>Duffyella</taxon>
    </lineage>
</organism>
<evidence type="ECO:0000313" key="2">
    <source>
        <dbReference type="Proteomes" id="UP000059419"/>
    </source>
</evidence>
<dbReference type="KEGG" id="ege:EM595_1725"/>
<dbReference type="PATRIC" id="fig|1619313.3.peg.1793"/>
<dbReference type="EMBL" id="LN907827">
    <property type="protein sequence ID" value="CUU23959.1"/>
    <property type="molecule type" value="Genomic_DNA"/>
</dbReference>
<accession>A0A0U5L669</accession>
<keyword evidence="2" id="KW-1185">Reference proteome</keyword>
<dbReference type="Proteomes" id="UP000059419">
    <property type="component" value="Chromosome 1"/>
</dbReference>
<proteinExistence type="predicted"/>
<protein>
    <submittedName>
        <fullName evidence="1">Uncharacterized protein</fullName>
    </submittedName>
</protein>
<sequence length="32" mass="3524">MLSYYLKNSLFGAGKFGLAEDALYTQPLLLSV</sequence>
<gene>
    <name evidence="1" type="ORF">EM595_1725</name>
</gene>
<dbReference type="STRING" id="1619313.EM595_1725"/>
<name>A0A0U5L669_9GAMM</name>
<dbReference type="AlphaFoldDB" id="A0A0U5L669"/>